<comment type="similarity">
    <text evidence="2">Belongs to the resistance-nodulation-cell division (RND) (TC 2.A.6) family. MmpL subfamily.</text>
</comment>
<comment type="subcellular location">
    <subcellularLocation>
        <location evidence="1">Cell membrane</location>
        <topology evidence="1">Multi-pass membrane protein</topology>
    </subcellularLocation>
</comment>
<evidence type="ECO:0000313" key="10">
    <source>
        <dbReference type="Proteomes" id="UP000663505"/>
    </source>
</evidence>
<evidence type="ECO:0000313" key="9">
    <source>
        <dbReference type="EMBL" id="QSO47376.1"/>
    </source>
</evidence>
<dbReference type="KEGG" id="afx:JZ786_23810"/>
<feature type="transmembrane region" description="Helical" evidence="7">
    <location>
        <begin position="592"/>
        <end position="616"/>
    </location>
</feature>
<feature type="transmembrane region" description="Helical" evidence="7">
    <location>
        <begin position="406"/>
        <end position="426"/>
    </location>
</feature>
<keyword evidence="6 7" id="KW-0472">Membrane</keyword>
<keyword evidence="10" id="KW-1185">Reference proteome</keyword>
<accession>A0A9X7VYI1</accession>
<dbReference type="PANTHER" id="PTHR33406">
    <property type="entry name" value="MEMBRANE PROTEIN MJ1562-RELATED"/>
    <property type="match status" value="1"/>
</dbReference>
<evidence type="ECO:0000256" key="7">
    <source>
        <dbReference type="SAM" id="Phobius"/>
    </source>
</evidence>
<evidence type="ECO:0000256" key="4">
    <source>
        <dbReference type="ARBA" id="ARBA00022692"/>
    </source>
</evidence>
<dbReference type="Gene3D" id="1.20.1640.10">
    <property type="entry name" value="Multidrug efflux transporter AcrB transmembrane domain"/>
    <property type="match status" value="2"/>
</dbReference>
<feature type="transmembrane region" description="Helical" evidence="7">
    <location>
        <begin position="568"/>
        <end position="585"/>
    </location>
</feature>
<dbReference type="InterPro" id="IPR050545">
    <property type="entry name" value="Mycobact_MmpL"/>
</dbReference>
<sequence length="738" mass="78990">METLFTKWGHIVAGHVSKWITLIVWVLAAALLSAIGPNLNQQENNNAATLPPSAQSVQAEKRIKQSFPNENRDTAIVVWYRQGGLTSGDIARVKQLSANLTNHPLQEQTGLPPLQSMPDQSLKAFTSKGGSTLAMPIAFNQGADPTVLQKTVDKLDARIASVAGPSALSSAIDASGLHVRVTGPVGITADAQGLFKNADVKLLMATMLLVLVLLILLYRSPILALVPLIGVGFAYGIIAPILGWLAKAGVIIVDAQSVSIMTVLLFGAGTDYSLFLVARYRDYLHSENDKHVAIKKALGGAAGAIGMSGLTVALSLLTLLFAKYGSDERFAVPFSLSILAMVLAALTLVPALLAIFGRTSFFPFVPRTESMWDSWSKKTGKKPRRAANQSGRFSEFIGRAVTRRPWPIVLTTVVVLSILAIFAGQVKPTYNLLASFPKSMPSRQGYDLLAKHFSPGALAPVQVIVHSSADGTAVQHALQQLSFVDKVGSPQASSVRPTDKLLSVTLKNNPYSSAAMNDIPILLKTAQNALASDRTSPTDAATKSQVWVGGLTATQYDTMAYTNRDTRTIIPLVIGVIALLLLVYLRSVVATLYLLATVLLSYFAALGIGWVVLHYLMGVSAIAGAIPLYAFVFLVALGEDYNIFVISRIWEAKNKIPMKDAIAYGTSQTSSVITSAGLILAATFVALTGLPLQMLLQFGLVTAIGVLIDTFIVRPFLVPSITALLGKRALWPLRSKHD</sequence>
<feature type="transmembrane region" description="Helical" evidence="7">
    <location>
        <begin position="258"/>
        <end position="277"/>
    </location>
</feature>
<feature type="transmembrane region" description="Helical" evidence="7">
    <location>
        <begin position="698"/>
        <end position="726"/>
    </location>
</feature>
<feature type="transmembrane region" description="Helical" evidence="7">
    <location>
        <begin position="225"/>
        <end position="246"/>
    </location>
</feature>
<dbReference type="Pfam" id="PF03176">
    <property type="entry name" value="MMPL"/>
    <property type="match status" value="2"/>
</dbReference>
<feature type="domain" description="SSD" evidence="8">
    <location>
        <begin position="595"/>
        <end position="723"/>
    </location>
</feature>
<feature type="transmembrane region" description="Helical" evidence="7">
    <location>
        <begin position="334"/>
        <end position="357"/>
    </location>
</feature>
<dbReference type="InterPro" id="IPR004869">
    <property type="entry name" value="MMPL_dom"/>
</dbReference>
<dbReference type="GO" id="GO:0005886">
    <property type="term" value="C:plasma membrane"/>
    <property type="evidence" value="ECO:0007669"/>
    <property type="project" value="UniProtKB-SubCell"/>
</dbReference>
<dbReference type="InterPro" id="IPR000731">
    <property type="entry name" value="SSD"/>
</dbReference>
<evidence type="ECO:0000256" key="5">
    <source>
        <dbReference type="ARBA" id="ARBA00022989"/>
    </source>
</evidence>
<dbReference type="SUPFAM" id="SSF82866">
    <property type="entry name" value="Multidrug efflux transporter AcrB transmembrane domain"/>
    <property type="match status" value="2"/>
</dbReference>
<dbReference type="AlphaFoldDB" id="A0A9X7VYI1"/>
<feature type="domain" description="SSD" evidence="8">
    <location>
        <begin position="242"/>
        <end position="355"/>
    </location>
</feature>
<proteinExistence type="inferred from homology"/>
<evidence type="ECO:0000256" key="6">
    <source>
        <dbReference type="ARBA" id="ARBA00023136"/>
    </source>
</evidence>
<protein>
    <submittedName>
        <fullName evidence="9">MMPL family transporter</fullName>
    </submittedName>
</protein>
<dbReference type="PROSITE" id="PS50156">
    <property type="entry name" value="SSD"/>
    <property type="match status" value="2"/>
</dbReference>
<evidence type="ECO:0000259" key="8">
    <source>
        <dbReference type="PROSITE" id="PS50156"/>
    </source>
</evidence>
<keyword evidence="3" id="KW-1003">Cell membrane</keyword>
<evidence type="ECO:0000256" key="3">
    <source>
        <dbReference type="ARBA" id="ARBA00022475"/>
    </source>
</evidence>
<dbReference type="EMBL" id="CP071182">
    <property type="protein sequence ID" value="QSO47376.1"/>
    <property type="molecule type" value="Genomic_DNA"/>
</dbReference>
<keyword evidence="4 7" id="KW-0812">Transmembrane</keyword>
<evidence type="ECO:0000256" key="1">
    <source>
        <dbReference type="ARBA" id="ARBA00004651"/>
    </source>
</evidence>
<feature type="transmembrane region" description="Helical" evidence="7">
    <location>
        <begin position="298"/>
        <end position="322"/>
    </location>
</feature>
<name>A0A9X7VYI1_9BACL</name>
<dbReference type="PANTHER" id="PTHR33406:SF6">
    <property type="entry name" value="MEMBRANE PROTEIN YDGH-RELATED"/>
    <property type="match status" value="1"/>
</dbReference>
<gene>
    <name evidence="9" type="ORF">JZ786_23810</name>
</gene>
<organism evidence="9 10">
    <name type="scientific">Alicyclobacillus mengziensis</name>
    <dbReference type="NCBI Taxonomy" id="2931921"/>
    <lineage>
        <taxon>Bacteria</taxon>
        <taxon>Bacillati</taxon>
        <taxon>Bacillota</taxon>
        <taxon>Bacilli</taxon>
        <taxon>Bacillales</taxon>
        <taxon>Alicyclobacillaceae</taxon>
        <taxon>Alicyclobacillus</taxon>
    </lineage>
</organism>
<feature type="transmembrane region" description="Helical" evidence="7">
    <location>
        <begin position="12"/>
        <end position="35"/>
    </location>
</feature>
<feature type="transmembrane region" description="Helical" evidence="7">
    <location>
        <begin position="200"/>
        <end position="218"/>
    </location>
</feature>
<dbReference type="RefSeq" id="WP_206656728.1">
    <property type="nucleotide sequence ID" value="NZ_CP071182.1"/>
</dbReference>
<keyword evidence="5 7" id="KW-1133">Transmembrane helix</keyword>
<reference evidence="9 10" key="1">
    <citation type="submission" date="2021-02" db="EMBL/GenBank/DDBJ databases">
        <title>Alicyclobacillus curvatus sp. nov. and Alicyclobacillus mengziensis sp. nov., two acidophilic bacteria isolated from acid mine drainage.</title>
        <authorList>
            <person name="Huang Y."/>
        </authorList>
    </citation>
    <scope>NUCLEOTIDE SEQUENCE [LARGE SCALE GENOMIC DNA]</scope>
    <source>
        <strain evidence="9 10">S30H14</strain>
    </source>
</reference>
<feature type="transmembrane region" description="Helical" evidence="7">
    <location>
        <begin position="671"/>
        <end position="692"/>
    </location>
</feature>
<evidence type="ECO:0000256" key="2">
    <source>
        <dbReference type="ARBA" id="ARBA00010157"/>
    </source>
</evidence>
<dbReference type="Proteomes" id="UP000663505">
    <property type="component" value="Chromosome"/>
</dbReference>